<reference evidence="2 3" key="1">
    <citation type="submission" date="2024-04" db="EMBL/GenBank/DDBJ databases">
        <title>Genomic Markers of Mycobacteria.</title>
        <authorList>
            <person name="Soliman M.S."/>
            <person name="Elkholy A."/>
            <person name="Soliman N.S."/>
            <person name="Abbas A."/>
            <person name="Khayrat S."/>
            <person name="Shawky S."/>
        </authorList>
    </citation>
    <scope>NUCLEOTIDE SEQUENCE [LARGE SCALE GENOMIC DNA]</scope>
    <source>
        <strain evidence="2 3">Egy-CU-AM5</strain>
    </source>
</reference>
<evidence type="ECO:0000313" key="2">
    <source>
        <dbReference type="EMBL" id="MEX3738675.1"/>
    </source>
</evidence>
<dbReference type="Gene3D" id="1.10.10.2910">
    <property type="match status" value="1"/>
</dbReference>
<gene>
    <name evidence="2" type="ORF">ABFW12_10575</name>
</gene>
<sequence>MQEQKGLIAAATMGLGTTPLPNLVQLCESRGVRVYTLPPFADAVDAYSIWYDEVPYVFLTRCKTPERIRFDQAHELGHLVLHRDLPAESAAEERAADAFASEFLIPAESLSEYLRHNPSFHELLAVRTQFEVSAVGPGLRPTSG</sequence>
<name>A0ABV3VB88_9MYCO</name>
<dbReference type="Proteomes" id="UP001558474">
    <property type="component" value="Unassembled WGS sequence"/>
</dbReference>
<dbReference type="RefSeq" id="WP_171508229.1">
    <property type="nucleotide sequence ID" value="NZ_JBDLOU010000017.1"/>
</dbReference>
<proteinExistence type="predicted"/>
<evidence type="ECO:0000259" key="1">
    <source>
        <dbReference type="Pfam" id="PF06114"/>
    </source>
</evidence>
<protein>
    <submittedName>
        <fullName evidence="2">ImmA/IrrE family metallo-endopeptidase</fullName>
    </submittedName>
</protein>
<dbReference type="PANTHER" id="PTHR43236">
    <property type="entry name" value="ANTITOXIN HIGA1"/>
    <property type="match status" value="1"/>
</dbReference>
<dbReference type="PANTHER" id="PTHR43236:SF1">
    <property type="entry name" value="BLL7220 PROTEIN"/>
    <property type="match status" value="1"/>
</dbReference>
<comment type="caution">
    <text evidence="2">The sequence shown here is derived from an EMBL/GenBank/DDBJ whole genome shotgun (WGS) entry which is preliminary data.</text>
</comment>
<dbReference type="InterPro" id="IPR010359">
    <property type="entry name" value="IrrE_HExxH"/>
</dbReference>
<dbReference type="InterPro" id="IPR052345">
    <property type="entry name" value="Rad_response_metalloprotease"/>
</dbReference>
<organism evidence="2 3">
    <name type="scientific">Mycolicibacterium porcinum</name>
    <dbReference type="NCBI Taxonomy" id="39693"/>
    <lineage>
        <taxon>Bacteria</taxon>
        <taxon>Bacillati</taxon>
        <taxon>Actinomycetota</taxon>
        <taxon>Actinomycetes</taxon>
        <taxon>Mycobacteriales</taxon>
        <taxon>Mycobacteriaceae</taxon>
        <taxon>Mycolicibacterium</taxon>
    </lineage>
</organism>
<feature type="domain" description="IrrE N-terminal-like" evidence="1">
    <location>
        <begin position="27"/>
        <end position="134"/>
    </location>
</feature>
<dbReference type="Pfam" id="PF06114">
    <property type="entry name" value="Peptidase_M78"/>
    <property type="match status" value="1"/>
</dbReference>
<dbReference type="EMBL" id="JBDLOU010000017">
    <property type="protein sequence ID" value="MEX3738675.1"/>
    <property type="molecule type" value="Genomic_DNA"/>
</dbReference>
<accession>A0ABV3VB88</accession>
<keyword evidence="3" id="KW-1185">Reference proteome</keyword>
<evidence type="ECO:0000313" key="3">
    <source>
        <dbReference type="Proteomes" id="UP001558474"/>
    </source>
</evidence>